<name>A0A9W6JFB4_9HYPH</name>
<feature type="region of interest" description="Disordered" evidence="1">
    <location>
        <begin position="1"/>
        <end position="32"/>
    </location>
</feature>
<dbReference type="AlphaFoldDB" id="A0A9W6JFB4"/>
<reference evidence="2" key="1">
    <citation type="journal article" date="2014" name="Int. J. Syst. Evol. Microbiol.">
        <title>Complete genome sequence of Corynebacterium casei LMG S-19264T (=DSM 44701T), isolated from a smear-ripened cheese.</title>
        <authorList>
            <consortium name="US DOE Joint Genome Institute (JGI-PGF)"/>
            <person name="Walter F."/>
            <person name="Albersmeier A."/>
            <person name="Kalinowski J."/>
            <person name="Ruckert C."/>
        </authorList>
    </citation>
    <scope>NUCLEOTIDE SEQUENCE</scope>
    <source>
        <strain evidence="2">VKM B-2484</strain>
    </source>
</reference>
<evidence type="ECO:0000313" key="2">
    <source>
        <dbReference type="EMBL" id="GLK74689.1"/>
    </source>
</evidence>
<feature type="compositionally biased region" description="Pro residues" evidence="1">
    <location>
        <begin position="1"/>
        <end position="10"/>
    </location>
</feature>
<evidence type="ECO:0000256" key="1">
    <source>
        <dbReference type="SAM" id="MobiDB-lite"/>
    </source>
</evidence>
<keyword evidence="3" id="KW-1185">Reference proteome</keyword>
<dbReference type="RefSeq" id="WP_213371533.1">
    <property type="nucleotide sequence ID" value="NZ_BSFJ01000052.1"/>
</dbReference>
<dbReference type="EMBL" id="BSFJ01000052">
    <property type="protein sequence ID" value="GLK74689.1"/>
    <property type="molecule type" value="Genomic_DNA"/>
</dbReference>
<dbReference type="Proteomes" id="UP001143370">
    <property type="component" value="Unassembled WGS sequence"/>
</dbReference>
<sequence length="151" mass="16022">MTDILPPPIDGEPALKPVMPASGKPMATEGESAMGRDAERLSTAPAAPIIDIAQLAFTDASAREKTLPLHFPFDFDGVRHESVRIRRLTTQEVGDVMGGGSRNLDLYQAYSVMTGLPPAVLRGLDAEDGLAVTGVCSGFLPRLLKAAFGFK</sequence>
<proteinExistence type="predicted"/>
<protein>
    <recommendedName>
        <fullName evidence="4">Phage tail assembly protein</fullName>
    </recommendedName>
</protein>
<evidence type="ECO:0000313" key="3">
    <source>
        <dbReference type="Proteomes" id="UP001143370"/>
    </source>
</evidence>
<reference evidence="2" key="2">
    <citation type="submission" date="2023-01" db="EMBL/GenBank/DDBJ databases">
        <authorList>
            <person name="Sun Q."/>
            <person name="Evtushenko L."/>
        </authorList>
    </citation>
    <scope>NUCLEOTIDE SEQUENCE</scope>
    <source>
        <strain evidence="2">VKM B-2484</strain>
    </source>
</reference>
<accession>A0A9W6JFB4</accession>
<evidence type="ECO:0008006" key="4">
    <source>
        <dbReference type="Google" id="ProtNLM"/>
    </source>
</evidence>
<gene>
    <name evidence="2" type="ORF">GCM10017643_48080</name>
</gene>
<dbReference type="Pfam" id="PF10109">
    <property type="entry name" value="Phage_TAC_7"/>
    <property type="match status" value="1"/>
</dbReference>
<comment type="caution">
    <text evidence="2">The sequence shown here is derived from an EMBL/GenBank/DDBJ whole genome shotgun (WGS) entry which is preliminary data.</text>
</comment>
<organism evidence="2 3">
    <name type="scientific">Ancylobacter dichloromethanicus</name>
    <dbReference type="NCBI Taxonomy" id="518825"/>
    <lineage>
        <taxon>Bacteria</taxon>
        <taxon>Pseudomonadati</taxon>
        <taxon>Pseudomonadota</taxon>
        <taxon>Alphaproteobacteria</taxon>
        <taxon>Hyphomicrobiales</taxon>
        <taxon>Xanthobacteraceae</taxon>
        <taxon>Ancylobacter</taxon>
    </lineage>
</organism>
<dbReference type="InterPro" id="IPR019289">
    <property type="entry name" value="Phage_tail_E/E"/>
</dbReference>